<organism evidence="1 2">
    <name type="scientific">Ignatzschineria rhizosphaerae</name>
    <dbReference type="NCBI Taxonomy" id="2923279"/>
    <lineage>
        <taxon>Bacteria</taxon>
        <taxon>Pseudomonadati</taxon>
        <taxon>Pseudomonadota</taxon>
        <taxon>Gammaproteobacteria</taxon>
        <taxon>Cardiobacteriales</taxon>
        <taxon>Ignatzschineriaceae</taxon>
        <taxon>Ignatzschineria</taxon>
    </lineage>
</organism>
<protein>
    <recommendedName>
        <fullName evidence="3">DUF1989 domain-containing protein</fullName>
    </recommendedName>
</protein>
<dbReference type="EMBL" id="CP093379">
    <property type="protein sequence ID" value="UNM95926.1"/>
    <property type="molecule type" value="Genomic_DNA"/>
</dbReference>
<evidence type="ECO:0008006" key="3">
    <source>
        <dbReference type="Google" id="ProtNLM"/>
    </source>
</evidence>
<proteinExistence type="predicted"/>
<keyword evidence="2" id="KW-1185">Reference proteome</keyword>
<dbReference type="Proteomes" id="UP000829542">
    <property type="component" value="Chromosome"/>
</dbReference>
<dbReference type="RefSeq" id="WP_242148691.1">
    <property type="nucleotide sequence ID" value="NZ_CP093379.1"/>
</dbReference>
<reference evidence="1 2" key="1">
    <citation type="submission" date="2022-03" db="EMBL/GenBank/DDBJ databases">
        <title>Ignatzschineria rhizosphaerae HR5S32.</title>
        <authorList>
            <person name="Sun J.Q."/>
            <person name="Feng J.Y."/>
        </authorList>
    </citation>
    <scope>NUCLEOTIDE SEQUENCE [LARGE SCALE GENOMIC DNA]</scope>
    <source>
        <strain evidence="1 2">HR5S32</strain>
    </source>
</reference>
<accession>A0ABY3X597</accession>
<name>A0ABY3X597_9GAMM</name>
<evidence type="ECO:0000313" key="2">
    <source>
        <dbReference type="Proteomes" id="UP000829542"/>
    </source>
</evidence>
<gene>
    <name evidence="1" type="ORF">MMG00_12095</name>
</gene>
<sequence length="68" mass="7754">MSKVKPLSRPLTLGDIKAGAKIVRLESRIERFWIRGIKNGWAFFTDGHCAEISYMVSDNSPFRLDLVD</sequence>
<evidence type="ECO:0000313" key="1">
    <source>
        <dbReference type="EMBL" id="UNM95926.1"/>
    </source>
</evidence>